<evidence type="ECO:0000313" key="7">
    <source>
        <dbReference type="WBParaSite" id="HDID_0000210601-mRNA-1"/>
    </source>
</evidence>
<evidence type="ECO:0000313" key="5">
    <source>
        <dbReference type="Proteomes" id="UP000274504"/>
    </source>
</evidence>
<feature type="domain" description="Niemann-Pick C1 N-terminal" evidence="2">
    <location>
        <begin position="21"/>
        <end position="184"/>
    </location>
</feature>
<evidence type="ECO:0000256" key="1">
    <source>
        <dbReference type="SAM" id="SignalP"/>
    </source>
</evidence>
<dbReference type="OrthoDB" id="6252052at2759"/>
<gene>
    <name evidence="3" type="ORF">HDID_LOCUS2107</name>
    <name evidence="4" type="ORF">WMSIL1_LOCUS13605</name>
</gene>
<evidence type="ECO:0000259" key="2">
    <source>
        <dbReference type="Pfam" id="PF16414"/>
    </source>
</evidence>
<dbReference type="EMBL" id="UYSG01000474">
    <property type="protein sequence ID" value="VDL19568.1"/>
    <property type="molecule type" value="Genomic_DNA"/>
</dbReference>
<reference evidence="3 5" key="2">
    <citation type="submission" date="2018-11" db="EMBL/GenBank/DDBJ databases">
        <authorList>
            <consortium name="Pathogen Informatics"/>
        </authorList>
    </citation>
    <scope>NUCLEOTIDE SEQUENCE [LARGE SCALE GENOMIC DNA]</scope>
</reference>
<dbReference type="EMBL" id="CABIJS010000697">
    <property type="protein sequence ID" value="VUZ55944.1"/>
    <property type="molecule type" value="Genomic_DNA"/>
</dbReference>
<dbReference type="AlphaFoldDB" id="A0A0R3SC42"/>
<reference evidence="4 6" key="3">
    <citation type="submission" date="2019-07" db="EMBL/GenBank/DDBJ databases">
        <authorList>
            <person name="Jastrzebski P J."/>
            <person name="Paukszto L."/>
            <person name="Jastrzebski P J."/>
        </authorList>
    </citation>
    <scope>NUCLEOTIDE SEQUENCE [LARGE SCALE GENOMIC DNA]</scope>
    <source>
        <strain evidence="4 6">WMS-il1</strain>
    </source>
</reference>
<dbReference type="Proteomes" id="UP000274504">
    <property type="component" value="Unassembled WGS sequence"/>
</dbReference>
<dbReference type="PANTHER" id="PTHR45727">
    <property type="entry name" value="NPC INTRACELLULAR CHOLESTEROL TRANSPORTER 1"/>
    <property type="match status" value="1"/>
</dbReference>
<sequence length="186" mass="21008">MVKYGIVFVIFFAIIVSINATCVVQGICGSQRNHVCLPANIGYLKATKKVHKLCPKYPTGSNVCCNDDQIKMLEKGLHEGRRWFGGKCYKLMRDLFCHMHCSPDQDSFLSGVTTDHEKVTSFTVNVTQPEVNNLWNACKDKTFLFVRLVTKVCINRPCDAKEFLRSIGTSRSRGGKSPFQINFNFV</sequence>
<dbReference type="STRING" id="6216.A0A0R3SC42"/>
<organism evidence="7">
    <name type="scientific">Hymenolepis diminuta</name>
    <name type="common">Rat tapeworm</name>
    <dbReference type="NCBI Taxonomy" id="6216"/>
    <lineage>
        <taxon>Eukaryota</taxon>
        <taxon>Metazoa</taxon>
        <taxon>Spiralia</taxon>
        <taxon>Lophotrochozoa</taxon>
        <taxon>Platyhelminthes</taxon>
        <taxon>Cestoda</taxon>
        <taxon>Eucestoda</taxon>
        <taxon>Cyclophyllidea</taxon>
        <taxon>Hymenolepididae</taxon>
        <taxon>Hymenolepis</taxon>
    </lineage>
</organism>
<feature type="signal peptide" evidence="1">
    <location>
        <begin position="1"/>
        <end position="20"/>
    </location>
</feature>
<accession>A0A0R3SC42</accession>
<evidence type="ECO:0000313" key="3">
    <source>
        <dbReference type="EMBL" id="VDL19568.1"/>
    </source>
</evidence>
<feature type="chain" id="PRO_5044546503" evidence="1">
    <location>
        <begin position="21"/>
        <end position="186"/>
    </location>
</feature>
<dbReference type="WBParaSite" id="HDID_0000210601-mRNA-1">
    <property type="protein sequence ID" value="HDID_0000210601-mRNA-1"/>
    <property type="gene ID" value="HDID_0000210601"/>
</dbReference>
<proteinExistence type="predicted"/>
<name>A0A0R3SC42_HYMDI</name>
<dbReference type="Pfam" id="PF16414">
    <property type="entry name" value="NPC1_N"/>
    <property type="match status" value="1"/>
</dbReference>
<dbReference type="InterPro" id="IPR032190">
    <property type="entry name" value="NPC1_N"/>
</dbReference>
<dbReference type="Proteomes" id="UP000321570">
    <property type="component" value="Unassembled WGS sequence"/>
</dbReference>
<evidence type="ECO:0000313" key="4">
    <source>
        <dbReference type="EMBL" id="VUZ55944.1"/>
    </source>
</evidence>
<dbReference type="GO" id="GO:0016020">
    <property type="term" value="C:membrane"/>
    <property type="evidence" value="ECO:0007669"/>
    <property type="project" value="TreeGrafter"/>
</dbReference>
<protein>
    <submittedName>
        <fullName evidence="7">NPC1_N domain-containing protein</fullName>
    </submittedName>
</protein>
<dbReference type="PANTHER" id="PTHR45727:SF2">
    <property type="entry name" value="NPC INTRACELLULAR CHOLESTEROL TRANSPORTER 1"/>
    <property type="match status" value="1"/>
</dbReference>
<keyword evidence="6" id="KW-1185">Reference proteome</keyword>
<reference evidence="7" key="1">
    <citation type="submission" date="2017-02" db="UniProtKB">
        <authorList>
            <consortium name="WormBaseParasite"/>
        </authorList>
    </citation>
    <scope>IDENTIFICATION</scope>
</reference>
<keyword evidence="1" id="KW-0732">Signal</keyword>
<evidence type="ECO:0000313" key="6">
    <source>
        <dbReference type="Proteomes" id="UP000321570"/>
    </source>
</evidence>
<dbReference type="GO" id="GO:0032934">
    <property type="term" value="F:sterol binding"/>
    <property type="evidence" value="ECO:0007669"/>
    <property type="project" value="TreeGrafter"/>
</dbReference>
<dbReference type="GO" id="GO:0015918">
    <property type="term" value="P:sterol transport"/>
    <property type="evidence" value="ECO:0007669"/>
    <property type="project" value="TreeGrafter"/>
</dbReference>